<gene>
    <name evidence="2" type="ORF">BJX67DRAFT_266027</name>
</gene>
<accession>A0ABR4LFG6</accession>
<feature type="compositionally biased region" description="Polar residues" evidence="1">
    <location>
        <begin position="1"/>
        <end position="10"/>
    </location>
</feature>
<proteinExistence type="predicted"/>
<feature type="compositionally biased region" description="Polar residues" evidence="1">
    <location>
        <begin position="205"/>
        <end position="216"/>
    </location>
</feature>
<feature type="compositionally biased region" description="Polar residues" evidence="1">
    <location>
        <begin position="261"/>
        <end position="285"/>
    </location>
</feature>
<feature type="compositionally biased region" description="Low complexity" evidence="1">
    <location>
        <begin position="370"/>
        <end position="408"/>
    </location>
</feature>
<name>A0ABR4LFG6_9EURO</name>
<sequence>MYDTTLSLDVTSLPRHYESEEEDISESEASHAFSPVDAHKRSGTLDSVMSVEPSFPAIPEDMDRPAASHLLSPFLSSGKRPRPVSVDTVKRSSGATFVTESCTIFDNDDGVIVQLPSPDSTTPLQSPLFLHPAIYVPSEPLASPRHSFRSSSSVSLYSDDESHVLVAEQVTYLEHAKPNLILISPTSEQSSPTEGPSSESSDGSVYSNDEATQSQPLLHGPSPPSPSSAGSTDGSVYSNDEGAKSQPILGETSMDRRRSRYSNGPSWSKIQGSLSALDTSQNANSRPADVCEPMSAPAIETSQSMPFRPRPGSMSFSRPQTPFIERNRLQKEQPPLRPPSSSHSTTTFSLFPPQSRSRTYSSPRDDSRSRSISAASSDISVSSSQPTSRTASPTPYSSPPYNRSRSGSLYNVSSVSGAPSKRPPLPYRGSVIKDSGMLAGYSSSNLRAELDNDIAEQQSELEDPQKPKTRRKKSLRQLKPVKTDSSESSTKSFVDFMLRGKRKSFIKNV</sequence>
<feature type="compositionally biased region" description="Low complexity" evidence="1">
    <location>
        <begin position="184"/>
        <end position="204"/>
    </location>
</feature>
<feature type="compositionally biased region" description="Low complexity" evidence="1">
    <location>
        <begin position="339"/>
        <end position="362"/>
    </location>
</feature>
<feature type="region of interest" description="Disordered" evidence="1">
    <location>
        <begin position="183"/>
        <end position="434"/>
    </location>
</feature>
<evidence type="ECO:0000256" key="1">
    <source>
        <dbReference type="SAM" id="MobiDB-lite"/>
    </source>
</evidence>
<evidence type="ECO:0008006" key="4">
    <source>
        <dbReference type="Google" id="ProtNLM"/>
    </source>
</evidence>
<protein>
    <recommendedName>
        <fullName evidence="4">Cell wall proline rich protein</fullName>
    </recommendedName>
</protein>
<dbReference type="EMBL" id="JBFXLQ010000054">
    <property type="protein sequence ID" value="KAL2863284.1"/>
    <property type="molecule type" value="Genomic_DNA"/>
</dbReference>
<evidence type="ECO:0000313" key="3">
    <source>
        <dbReference type="Proteomes" id="UP001610432"/>
    </source>
</evidence>
<organism evidence="2 3">
    <name type="scientific">Aspergillus lucknowensis</name>
    <dbReference type="NCBI Taxonomy" id="176173"/>
    <lineage>
        <taxon>Eukaryota</taxon>
        <taxon>Fungi</taxon>
        <taxon>Dikarya</taxon>
        <taxon>Ascomycota</taxon>
        <taxon>Pezizomycotina</taxon>
        <taxon>Eurotiomycetes</taxon>
        <taxon>Eurotiomycetidae</taxon>
        <taxon>Eurotiales</taxon>
        <taxon>Aspergillaceae</taxon>
        <taxon>Aspergillus</taxon>
        <taxon>Aspergillus subgen. Nidulantes</taxon>
    </lineage>
</organism>
<dbReference type="Proteomes" id="UP001610432">
    <property type="component" value="Unassembled WGS sequence"/>
</dbReference>
<keyword evidence="3" id="KW-1185">Reference proteome</keyword>
<feature type="compositionally biased region" description="Acidic residues" evidence="1">
    <location>
        <begin position="451"/>
        <end position="462"/>
    </location>
</feature>
<feature type="compositionally biased region" description="Basic residues" evidence="1">
    <location>
        <begin position="467"/>
        <end position="476"/>
    </location>
</feature>
<feature type="region of interest" description="Disordered" evidence="1">
    <location>
        <begin position="449"/>
        <end position="490"/>
    </location>
</feature>
<dbReference type="GeneID" id="98141501"/>
<evidence type="ECO:0000313" key="2">
    <source>
        <dbReference type="EMBL" id="KAL2863284.1"/>
    </source>
</evidence>
<reference evidence="2 3" key="1">
    <citation type="submission" date="2024-07" db="EMBL/GenBank/DDBJ databases">
        <title>Section-level genome sequencing and comparative genomics of Aspergillus sections Usti and Cavernicolus.</title>
        <authorList>
            <consortium name="Lawrence Berkeley National Laboratory"/>
            <person name="Nybo J.L."/>
            <person name="Vesth T.C."/>
            <person name="Theobald S."/>
            <person name="Frisvad J.C."/>
            <person name="Larsen T.O."/>
            <person name="Kjaerboelling I."/>
            <person name="Rothschild-Mancinelli K."/>
            <person name="Lyhne E.K."/>
            <person name="Kogle M.E."/>
            <person name="Barry K."/>
            <person name="Clum A."/>
            <person name="Na H."/>
            <person name="Ledsgaard L."/>
            <person name="Lin J."/>
            <person name="Lipzen A."/>
            <person name="Kuo A."/>
            <person name="Riley R."/>
            <person name="Mondo S."/>
            <person name="Labutti K."/>
            <person name="Haridas S."/>
            <person name="Pangalinan J."/>
            <person name="Salamov A.A."/>
            <person name="Simmons B.A."/>
            <person name="Magnuson J.K."/>
            <person name="Chen J."/>
            <person name="Drula E."/>
            <person name="Henrissat B."/>
            <person name="Wiebenga A."/>
            <person name="Lubbers R.J."/>
            <person name="Gomes A.C."/>
            <person name="Macurrencykelacurrency M.R."/>
            <person name="Stajich J."/>
            <person name="Grigoriev I.V."/>
            <person name="Mortensen U.H."/>
            <person name="De Vries R.P."/>
            <person name="Baker S.E."/>
            <person name="Andersen M.R."/>
        </authorList>
    </citation>
    <scope>NUCLEOTIDE SEQUENCE [LARGE SCALE GENOMIC DNA]</scope>
    <source>
        <strain evidence="2 3">CBS 449.75</strain>
    </source>
</reference>
<comment type="caution">
    <text evidence="2">The sequence shown here is derived from an EMBL/GenBank/DDBJ whole genome shotgun (WGS) entry which is preliminary data.</text>
</comment>
<dbReference type="RefSeq" id="XP_070882263.1">
    <property type="nucleotide sequence ID" value="XM_071026429.1"/>
</dbReference>
<feature type="region of interest" description="Disordered" evidence="1">
    <location>
        <begin position="1"/>
        <end position="38"/>
    </location>
</feature>
<feature type="compositionally biased region" description="Polar residues" evidence="1">
    <location>
        <begin position="229"/>
        <end position="238"/>
    </location>
</feature>